<dbReference type="AlphaFoldDB" id="A0A937RNX4"/>
<dbReference type="GO" id="GO:0016491">
    <property type="term" value="F:oxidoreductase activity"/>
    <property type="evidence" value="ECO:0007669"/>
    <property type="project" value="InterPro"/>
</dbReference>
<dbReference type="RefSeq" id="WP_203004612.1">
    <property type="nucleotide sequence ID" value="NZ_JADWYU010000108.1"/>
</dbReference>
<keyword evidence="4" id="KW-1185">Reference proteome</keyword>
<dbReference type="EMBL" id="JAEACQ010000384">
    <property type="protein sequence ID" value="MBL7633502.1"/>
    <property type="molecule type" value="Genomic_DNA"/>
</dbReference>
<sequence length="153" mass="16717">MAKSTAPSLSPTNWVADHTQRYLDSGGENGHLWYGPNGELSEGVPTLLLTTTGRRSGQPRRTALIYGQDGGDYVIVASVGGAPKHPLWYLNLTADPAVTVQVGADVFEATARVATPDEKARLWPRMVEVWPPYADYQKRTDRDIPVVLLTRAS</sequence>
<accession>A0A937RNX4</accession>
<dbReference type="SUPFAM" id="SSF50475">
    <property type="entry name" value="FMN-binding split barrel"/>
    <property type="match status" value="1"/>
</dbReference>
<organism evidence="3 4">
    <name type="scientific">Frankia nepalensis</name>
    <dbReference type="NCBI Taxonomy" id="1836974"/>
    <lineage>
        <taxon>Bacteria</taxon>
        <taxon>Bacillati</taxon>
        <taxon>Actinomycetota</taxon>
        <taxon>Actinomycetes</taxon>
        <taxon>Frankiales</taxon>
        <taxon>Frankiaceae</taxon>
        <taxon>Frankia</taxon>
    </lineage>
</organism>
<evidence type="ECO:0000313" key="4">
    <source>
        <dbReference type="Proteomes" id="UP000604475"/>
    </source>
</evidence>
<dbReference type="GO" id="GO:0070967">
    <property type="term" value="F:coenzyme F420 binding"/>
    <property type="evidence" value="ECO:0007669"/>
    <property type="project" value="TreeGrafter"/>
</dbReference>
<evidence type="ECO:0000256" key="2">
    <source>
        <dbReference type="ARBA" id="ARBA00049106"/>
    </source>
</evidence>
<evidence type="ECO:0000313" key="3">
    <source>
        <dbReference type="EMBL" id="MBL7633502.1"/>
    </source>
</evidence>
<comment type="caution">
    <text evidence="3">The sequence shown here is derived from an EMBL/GenBank/DDBJ whole genome shotgun (WGS) entry which is preliminary data.</text>
</comment>
<dbReference type="PANTHER" id="PTHR39428">
    <property type="entry name" value="F420H(2)-DEPENDENT QUINONE REDUCTASE RV1261C"/>
    <property type="match status" value="1"/>
</dbReference>
<dbReference type="GO" id="GO:0005886">
    <property type="term" value="C:plasma membrane"/>
    <property type="evidence" value="ECO:0007669"/>
    <property type="project" value="TreeGrafter"/>
</dbReference>
<dbReference type="InterPro" id="IPR004378">
    <property type="entry name" value="F420H2_quin_Rdtase"/>
</dbReference>
<proteinExistence type="inferred from homology"/>
<name>A0A937RNX4_9ACTN</name>
<protein>
    <submittedName>
        <fullName evidence="3">Nitroreductase family deazaflavin-dependent oxidoreductase</fullName>
    </submittedName>
</protein>
<reference evidence="3" key="1">
    <citation type="submission" date="2020-12" db="EMBL/GenBank/DDBJ databases">
        <title>Genomic characterization of non-nitrogen-fixing Frankia strains.</title>
        <authorList>
            <person name="Carlos-Shanley C."/>
            <person name="Guerra T."/>
            <person name="Hahn D."/>
        </authorList>
    </citation>
    <scope>NUCLEOTIDE SEQUENCE</scope>
    <source>
        <strain evidence="3">CN6</strain>
    </source>
</reference>
<dbReference type="Pfam" id="PF04075">
    <property type="entry name" value="F420H2_quin_red"/>
    <property type="match status" value="1"/>
</dbReference>
<dbReference type="Gene3D" id="2.30.110.10">
    <property type="entry name" value="Electron Transport, Fmn-binding Protein, Chain A"/>
    <property type="match status" value="1"/>
</dbReference>
<evidence type="ECO:0000256" key="1">
    <source>
        <dbReference type="ARBA" id="ARBA00008710"/>
    </source>
</evidence>
<comment type="similarity">
    <text evidence="1">Belongs to the F420H(2)-dependent quinone reductase family.</text>
</comment>
<gene>
    <name evidence="3" type="ORF">I7412_41385</name>
</gene>
<dbReference type="Proteomes" id="UP000604475">
    <property type="component" value="Unassembled WGS sequence"/>
</dbReference>
<dbReference type="InterPro" id="IPR012349">
    <property type="entry name" value="Split_barrel_FMN-bd"/>
</dbReference>
<comment type="catalytic activity">
    <reaction evidence="2">
        <text>oxidized coenzyme F420-(gamma-L-Glu)(n) + a quinol + H(+) = reduced coenzyme F420-(gamma-L-Glu)(n) + a quinone</text>
        <dbReference type="Rhea" id="RHEA:39663"/>
        <dbReference type="Rhea" id="RHEA-COMP:12939"/>
        <dbReference type="Rhea" id="RHEA-COMP:14378"/>
        <dbReference type="ChEBI" id="CHEBI:15378"/>
        <dbReference type="ChEBI" id="CHEBI:24646"/>
        <dbReference type="ChEBI" id="CHEBI:132124"/>
        <dbReference type="ChEBI" id="CHEBI:133980"/>
        <dbReference type="ChEBI" id="CHEBI:139511"/>
    </reaction>
</comment>
<dbReference type="NCBIfam" id="TIGR00026">
    <property type="entry name" value="hi_GC_TIGR00026"/>
    <property type="match status" value="1"/>
</dbReference>
<dbReference type="PANTHER" id="PTHR39428:SF3">
    <property type="entry name" value="DEAZAFLAVIN-DEPENDENT NITROREDUCTASE"/>
    <property type="match status" value="1"/>
</dbReference>